<name>A0A7I8LJJ4_SPIIN</name>
<feature type="transmembrane region" description="Helical" evidence="10">
    <location>
        <begin position="283"/>
        <end position="301"/>
    </location>
</feature>
<evidence type="ECO:0000313" key="11">
    <source>
        <dbReference type="EMBL" id="CAA7410179.1"/>
    </source>
</evidence>
<evidence type="ECO:0000256" key="10">
    <source>
        <dbReference type="SAM" id="Phobius"/>
    </source>
</evidence>
<accession>A0A7I8LJJ4</accession>
<dbReference type="GO" id="GO:0006952">
    <property type="term" value="P:defense response"/>
    <property type="evidence" value="ECO:0007669"/>
    <property type="project" value="UniProtKB-KW"/>
</dbReference>
<sequence length="586" mass="66582">MAGGSSLETTPTWAVAAVSCVFILVAILVEHALHLLSAFLERRKRKTLNRALYHIQAELRSFGFMSLVLNVAQQPISKICIPEGVAESFLPCEEFDSSSDSPKDNSCPEVIDLPSKNTFQFGRVPLLSTRGTDQLLLLIFMLAASHVLTSLLTFGLMMAKMKKWESWEEETQTLDYQLSTDPRRFTLARETSFGRRHLQFWRDHRKLLWIGCFLRQFGNSVSKADYLALRHGFIMTHFPQNQRFDFRKFLRKSLDHDFSDVAGISHWSWTYAILFIFSNAHGFYSHFWLPILPLMILLIVGTKLELTITRLCLESSSDDSVLPGTFWVRPNDSLFWFRKPRWILHTIHFIMFQNAFQLAVFVWTWYKFGFPSCYHRKTEDIILCAYVTLPLYALVSRVGSSKTDTIFTEEVVKGLRNWRRAAKRRNLVMTGQNSGSFYPAEPESVSSSTSSPSPYFRSKETTDEPEASPPPPAGRSLSISETSTDPGEPGKPGKPEEPSMEITAEEEDQQTPPSSDIPPLFERMPAETVEAPPPAGEITPAEPDAAASSRLEVYRETYDGEISFGMWRHPGCRGNRPPLWDVAGRP</sequence>
<keyword evidence="5 8" id="KW-1133">Transmembrane helix</keyword>
<keyword evidence="3 8" id="KW-0812">Transmembrane</keyword>
<comment type="similarity">
    <text evidence="2 8">Belongs to the MLO family.</text>
</comment>
<organism evidence="11 12">
    <name type="scientific">Spirodela intermedia</name>
    <name type="common">Intermediate duckweed</name>
    <dbReference type="NCBI Taxonomy" id="51605"/>
    <lineage>
        <taxon>Eukaryota</taxon>
        <taxon>Viridiplantae</taxon>
        <taxon>Streptophyta</taxon>
        <taxon>Embryophyta</taxon>
        <taxon>Tracheophyta</taxon>
        <taxon>Spermatophyta</taxon>
        <taxon>Magnoliopsida</taxon>
        <taxon>Liliopsida</taxon>
        <taxon>Araceae</taxon>
        <taxon>Lemnoideae</taxon>
        <taxon>Spirodela</taxon>
    </lineage>
</organism>
<evidence type="ECO:0000256" key="4">
    <source>
        <dbReference type="ARBA" id="ARBA00022821"/>
    </source>
</evidence>
<feature type="transmembrane region" description="Helical" evidence="10">
    <location>
        <begin position="135"/>
        <end position="157"/>
    </location>
</feature>
<evidence type="ECO:0000256" key="8">
    <source>
        <dbReference type="RuleBase" id="RU280816"/>
    </source>
</evidence>
<gene>
    <name evidence="8" type="primary">MLO</name>
    <name evidence="11" type="ORF">SI8410_17020857</name>
</gene>
<evidence type="ECO:0000256" key="2">
    <source>
        <dbReference type="ARBA" id="ARBA00006574"/>
    </source>
</evidence>
<dbReference type="PANTHER" id="PTHR31942:SF72">
    <property type="entry name" value="MLO-LIKE PROTEIN"/>
    <property type="match status" value="1"/>
</dbReference>
<comment type="domain">
    <text evidence="8">The C-terminus contains a calmodulin-binding domain, which binds calmodulin in a calcium-dependent fashion.</text>
</comment>
<protein>
    <recommendedName>
        <fullName evidence="8">MLO-like protein</fullName>
    </recommendedName>
</protein>
<dbReference type="InterPro" id="IPR004326">
    <property type="entry name" value="Mlo"/>
</dbReference>
<evidence type="ECO:0000313" key="12">
    <source>
        <dbReference type="Proteomes" id="UP000663760"/>
    </source>
</evidence>
<keyword evidence="6 8" id="KW-0472">Membrane</keyword>
<dbReference type="Proteomes" id="UP000663760">
    <property type="component" value="Chromosome 17"/>
</dbReference>
<evidence type="ECO:0000256" key="3">
    <source>
        <dbReference type="ARBA" id="ARBA00022692"/>
    </source>
</evidence>
<reference evidence="11" key="1">
    <citation type="submission" date="2020-02" db="EMBL/GenBank/DDBJ databases">
        <authorList>
            <person name="Scholz U."/>
            <person name="Mascher M."/>
            <person name="Fiebig A."/>
        </authorList>
    </citation>
    <scope>NUCLEOTIDE SEQUENCE</scope>
</reference>
<dbReference type="Pfam" id="PF03094">
    <property type="entry name" value="Mlo"/>
    <property type="match status" value="1"/>
</dbReference>
<feature type="region of interest" description="Disordered" evidence="9">
    <location>
        <begin position="431"/>
        <end position="547"/>
    </location>
</feature>
<dbReference type="AlphaFoldDB" id="A0A7I8LJJ4"/>
<keyword evidence="7 8" id="KW-0568">Pathogenesis-related protein</keyword>
<dbReference type="PANTHER" id="PTHR31942">
    <property type="entry name" value="MLO-LIKE PROTEIN 1"/>
    <property type="match status" value="1"/>
</dbReference>
<evidence type="ECO:0000256" key="6">
    <source>
        <dbReference type="ARBA" id="ARBA00023136"/>
    </source>
</evidence>
<evidence type="ECO:0000256" key="1">
    <source>
        <dbReference type="ARBA" id="ARBA00004141"/>
    </source>
</evidence>
<dbReference type="GO" id="GO:0005516">
    <property type="term" value="F:calmodulin binding"/>
    <property type="evidence" value="ECO:0007669"/>
    <property type="project" value="UniProtKB-KW"/>
</dbReference>
<feature type="region of interest" description="Disordered" evidence="9">
    <location>
        <begin position="564"/>
        <end position="586"/>
    </location>
</feature>
<keyword evidence="8" id="KW-0112">Calmodulin-binding</keyword>
<keyword evidence="12" id="KW-1185">Reference proteome</keyword>
<keyword evidence="4 8" id="KW-0611">Plant defense</keyword>
<feature type="compositionally biased region" description="Low complexity" evidence="9">
    <location>
        <begin position="439"/>
        <end position="454"/>
    </location>
</feature>
<evidence type="ECO:0000256" key="9">
    <source>
        <dbReference type="SAM" id="MobiDB-lite"/>
    </source>
</evidence>
<feature type="transmembrane region" description="Helical" evidence="10">
    <location>
        <begin position="342"/>
        <end position="366"/>
    </location>
</feature>
<evidence type="ECO:0000256" key="5">
    <source>
        <dbReference type="ARBA" id="ARBA00022989"/>
    </source>
</evidence>
<dbReference type="OrthoDB" id="1388414at2759"/>
<dbReference type="GO" id="GO:0016020">
    <property type="term" value="C:membrane"/>
    <property type="evidence" value="ECO:0007669"/>
    <property type="project" value="UniProtKB-SubCell"/>
</dbReference>
<comment type="subcellular location">
    <subcellularLocation>
        <location evidence="1 8">Membrane</location>
        <topology evidence="1 8">Multi-pass membrane protein</topology>
    </subcellularLocation>
</comment>
<feature type="transmembrane region" description="Helical" evidence="10">
    <location>
        <begin position="12"/>
        <end position="39"/>
    </location>
</feature>
<evidence type="ECO:0000256" key="7">
    <source>
        <dbReference type="ARBA" id="ARBA00023265"/>
    </source>
</evidence>
<comment type="function">
    <text evidence="8">May be involved in modulation of pathogen defense and leaf cell death.</text>
</comment>
<dbReference type="EMBL" id="LR746280">
    <property type="protein sequence ID" value="CAA7410179.1"/>
    <property type="molecule type" value="Genomic_DNA"/>
</dbReference>
<proteinExistence type="inferred from homology"/>